<dbReference type="SUPFAM" id="SSF53335">
    <property type="entry name" value="S-adenosyl-L-methionine-dependent methyltransferases"/>
    <property type="match status" value="1"/>
</dbReference>
<dbReference type="InterPro" id="IPR029063">
    <property type="entry name" value="SAM-dependent_MTases_sf"/>
</dbReference>
<evidence type="ECO:0000256" key="2">
    <source>
        <dbReference type="ARBA" id="ARBA00022679"/>
    </source>
</evidence>
<reference evidence="4 5" key="1">
    <citation type="submission" date="2023-07" db="EMBL/GenBank/DDBJ databases">
        <title>Genomic Encyclopedia of Type Strains, Phase IV (KMG-IV): sequencing the most valuable type-strain genomes for metagenomic binning, comparative biology and taxonomic classification.</title>
        <authorList>
            <person name="Goeker M."/>
        </authorList>
    </citation>
    <scope>NUCLEOTIDE SEQUENCE [LARGE SCALE GENOMIC DNA]</scope>
    <source>
        <strain evidence="4 5">DSM 5896</strain>
    </source>
</reference>
<dbReference type="InterPro" id="IPR008715">
    <property type="entry name" value="SAM-MeTfrase_NodS-like"/>
</dbReference>
<evidence type="ECO:0000313" key="4">
    <source>
        <dbReference type="EMBL" id="MDQ0392972.1"/>
    </source>
</evidence>
<keyword evidence="2" id="KW-0808">Transferase</keyword>
<evidence type="ECO:0000313" key="5">
    <source>
        <dbReference type="Proteomes" id="UP001237448"/>
    </source>
</evidence>
<dbReference type="RefSeq" id="WP_307427674.1">
    <property type="nucleotide sequence ID" value="NZ_JAUSVK010000001.1"/>
</dbReference>
<evidence type="ECO:0000256" key="3">
    <source>
        <dbReference type="ARBA" id="ARBA00022691"/>
    </source>
</evidence>
<keyword evidence="3" id="KW-0949">S-adenosyl-L-methionine</keyword>
<accession>A0ABU0FF63</accession>
<dbReference type="GO" id="GO:0008168">
    <property type="term" value="F:methyltransferase activity"/>
    <property type="evidence" value="ECO:0007669"/>
    <property type="project" value="UniProtKB-KW"/>
</dbReference>
<dbReference type="Gene3D" id="3.40.50.150">
    <property type="entry name" value="Vaccinia Virus protein VP39"/>
    <property type="match status" value="1"/>
</dbReference>
<gene>
    <name evidence="4" type="ORF">J3R73_002764</name>
</gene>
<dbReference type="EMBL" id="JAUSVK010000001">
    <property type="protein sequence ID" value="MDQ0392972.1"/>
    <property type="molecule type" value="Genomic_DNA"/>
</dbReference>
<name>A0ABU0FF63_9HYPH</name>
<comment type="caution">
    <text evidence="4">The sequence shown here is derived from an EMBL/GenBank/DDBJ whole genome shotgun (WGS) entry which is preliminary data.</text>
</comment>
<dbReference type="CDD" id="cd02440">
    <property type="entry name" value="AdoMet_MTases"/>
    <property type="match status" value="1"/>
</dbReference>
<protein>
    <submittedName>
        <fullName evidence="4">SAM-dependent methyltransferase</fullName>
    </submittedName>
</protein>
<keyword evidence="5" id="KW-1185">Reference proteome</keyword>
<dbReference type="Pfam" id="PF05401">
    <property type="entry name" value="NodS"/>
    <property type="match status" value="1"/>
</dbReference>
<dbReference type="PANTHER" id="PTHR43464:SF19">
    <property type="entry name" value="UBIQUINONE BIOSYNTHESIS O-METHYLTRANSFERASE, MITOCHONDRIAL"/>
    <property type="match status" value="1"/>
</dbReference>
<evidence type="ECO:0000256" key="1">
    <source>
        <dbReference type="ARBA" id="ARBA00022603"/>
    </source>
</evidence>
<keyword evidence="1 4" id="KW-0489">Methyltransferase</keyword>
<dbReference type="PANTHER" id="PTHR43464">
    <property type="entry name" value="METHYLTRANSFERASE"/>
    <property type="match status" value="1"/>
</dbReference>
<dbReference type="GO" id="GO:0032259">
    <property type="term" value="P:methylation"/>
    <property type="evidence" value="ECO:0007669"/>
    <property type="project" value="UniProtKB-KW"/>
</dbReference>
<dbReference type="Proteomes" id="UP001237448">
    <property type="component" value="Unassembled WGS sequence"/>
</dbReference>
<organism evidence="4 5">
    <name type="scientific">Labrys monachus</name>
    <dbReference type="NCBI Taxonomy" id="217067"/>
    <lineage>
        <taxon>Bacteria</taxon>
        <taxon>Pseudomonadati</taxon>
        <taxon>Pseudomonadota</taxon>
        <taxon>Alphaproteobacteria</taxon>
        <taxon>Hyphomicrobiales</taxon>
        <taxon>Xanthobacteraceae</taxon>
        <taxon>Labrys</taxon>
    </lineage>
</organism>
<proteinExistence type="predicted"/>
<sequence>MTRAAATLPADYFDRLYRENADPWGFRSSPYEKEKYQATLAALSRKRYGRALEVGCSIGVLTGMLAPRCERLLAIDGSERALGVAREACRDWANVTFEARMVPAGFPDGRFELIVLSEVLYYLQESDLDRLAAQCADALSPGGEIVLCHWLGETDYPLPGREASDRFARTMLMRLPARTILREGTYRLEQLSG</sequence>